<dbReference type="WBParaSite" id="nRc.2.0.1.t16490-RA">
    <property type="protein sequence ID" value="nRc.2.0.1.t16490-RA"/>
    <property type="gene ID" value="nRc.2.0.1.g16490"/>
</dbReference>
<reference evidence="4" key="1">
    <citation type="submission" date="2022-11" db="UniProtKB">
        <authorList>
            <consortium name="WormBaseParasite"/>
        </authorList>
    </citation>
    <scope>IDENTIFICATION</scope>
</reference>
<name>A0A915IRJ6_ROMCU</name>
<accession>A0A915IRJ6</accession>
<dbReference type="AlphaFoldDB" id="A0A915IRJ6"/>
<dbReference type="Pfam" id="PF00024">
    <property type="entry name" value="PAN_1"/>
    <property type="match status" value="1"/>
</dbReference>
<evidence type="ECO:0000313" key="4">
    <source>
        <dbReference type="WBParaSite" id="nRc.2.0.1.t16490-RA"/>
    </source>
</evidence>
<feature type="compositionally biased region" description="Basic residues" evidence="1">
    <location>
        <begin position="206"/>
        <end position="217"/>
    </location>
</feature>
<keyword evidence="3" id="KW-1185">Reference proteome</keyword>
<protein>
    <submittedName>
        <fullName evidence="4">Apple domain-containing protein</fullName>
    </submittedName>
</protein>
<feature type="domain" description="Apple" evidence="2">
    <location>
        <begin position="99"/>
        <end position="148"/>
    </location>
</feature>
<evidence type="ECO:0000256" key="1">
    <source>
        <dbReference type="SAM" id="MobiDB-lite"/>
    </source>
</evidence>
<organism evidence="3 4">
    <name type="scientific">Romanomermis culicivorax</name>
    <name type="common">Nematode worm</name>
    <dbReference type="NCBI Taxonomy" id="13658"/>
    <lineage>
        <taxon>Eukaryota</taxon>
        <taxon>Metazoa</taxon>
        <taxon>Ecdysozoa</taxon>
        <taxon>Nematoda</taxon>
        <taxon>Enoplea</taxon>
        <taxon>Dorylaimia</taxon>
        <taxon>Mermithida</taxon>
        <taxon>Mermithoidea</taxon>
        <taxon>Mermithidae</taxon>
        <taxon>Romanomermis</taxon>
    </lineage>
</organism>
<dbReference type="Gene3D" id="3.50.4.10">
    <property type="entry name" value="Hepatocyte Growth Factor"/>
    <property type="match status" value="1"/>
</dbReference>
<proteinExistence type="predicted"/>
<dbReference type="Proteomes" id="UP000887565">
    <property type="component" value="Unplaced"/>
</dbReference>
<feature type="region of interest" description="Disordered" evidence="1">
    <location>
        <begin position="190"/>
        <end position="233"/>
    </location>
</feature>
<sequence>MHKQRHDLLYLEDIVFDKLNNCTHVTYNGKNKYCFLQHADTKQQILDTRYDSNNDAWCVYYNGEDRFGGAAALTTVKPTKTTTESAVSKPKFTFEKGCEYENYDLSNIKNIPSHAMCANQCQINKRCTHATYYFNNQVCFLQRASSKALIQETRSKAINSWCILYNDEDRYEPAVGMAVNESRIVFVPDPEHKRQTPSFGHINKNVNKKKTTKRVKTSKSESAQKNKVKRKEI</sequence>
<evidence type="ECO:0000313" key="3">
    <source>
        <dbReference type="Proteomes" id="UP000887565"/>
    </source>
</evidence>
<evidence type="ECO:0000259" key="2">
    <source>
        <dbReference type="Pfam" id="PF00024"/>
    </source>
</evidence>
<dbReference type="InterPro" id="IPR003609">
    <property type="entry name" value="Pan_app"/>
</dbReference>